<gene>
    <name evidence="10" type="ORF">HJC23_001531</name>
</gene>
<evidence type="ECO:0000256" key="4">
    <source>
        <dbReference type="ARBA" id="ARBA00022989"/>
    </source>
</evidence>
<feature type="transmembrane region" description="Helical" evidence="8">
    <location>
        <begin position="200"/>
        <end position="222"/>
    </location>
</feature>
<feature type="transmembrane region" description="Helical" evidence="8">
    <location>
        <begin position="475"/>
        <end position="492"/>
    </location>
</feature>
<evidence type="ECO:0000256" key="3">
    <source>
        <dbReference type="ARBA" id="ARBA00022692"/>
    </source>
</evidence>
<evidence type="ECO:0000313" key="10">
    <source>
        <dbReference type="EMBL" id="KAL3792413.1"/>
    </source>
</evidence>
<evidence type="ECO:0000256" key="7">
    <source>
        <dbReference type="SAM" id="MobiDB-lite"/>
    </source>
</evidence>
<dbReference type="SUPFAM" id="SSF103473">
    <property type="entry name" value="MFS general substrate transporter"/>
    <property type="match status" value="1"/>
</dbReference>
<feature type="transmembrane region" description="Helical" evidence="8">
    <location>
        <begin position="260"/>
        <end position="281"/>
    </location>
</feature>
<feature type="transmembrane region" description="Helical" evidence="8">
    <location>
        <begin position="107"/>
        <end position="126"/>
    </location>
</feature>
<feature type="transmembrane region" description="Helical" evidence="8">
    <location>
        <begin position="441"/>
        <end position="463"/>
    </location>
</feature>
<keyword evidence="4 8" id="KW-1133">Transmembrane helix</keyword>
<evidence type="ECO:0000256" key="5">
    <source>
        <dbReference type="ARBA" id="ARBA00023136"/>
    </source>
</evidence>
<dbReference type="InterPro" id="IPR011701">
    <property type="entry name" value="MFS"/>
</dbReference>
<keyword evidence="11" id="KW-1185">Reference proteome</keyword>
<dbReference type="PANTHER" id="PTHR23505">
    <property type="entry name" value="SPINSTER"/>
    <property type="match status" value="1"/>
</dbReference>
<organism evidence="10 11">
    <name type="scientific">Cyclotella cryptica</name>
    <dbReference type="NCBI Taxonomy" id="29204"/>
    <lineage>
        <taxon>Eukaryota</taxon>
        <taxon>Sar</taxon>
        <taxon>Stramenopiles</taxon>
        <taxon>Ochrophyta</taxon>
        <taxon>Bacillariophyta</taxon>
        <taxon>Coscinodiscophyceae</taxon>
        <taxon>Thalassiosirophycidae</taxon>
        <taxon>Stephanodiscales</taxon>
        <taxon>Stephanodiscaceae</taxon>
        <taxon>Cyclotella</taxon>
    </lineage>
</organism>
<name>A0ABD3PW25_9STRA</name>
<feature type="domain" description="Major facilitator superfamily (MFS) profile" evidence="9">
    <location>
        <begin position="106"/>
        <end position="592"/>
    </location>
</feature>
<feature type="transmembrane region" description="Helical" evidence="8">
    <location>
        <begin position="405"/>
        <end position="426"/>
    </location>
</feature>
<dbReference type="Pfam" id="PF07690">
    <property type="entry name" value="MFS_1"/>
    <property type="match status" value="1"/>
</dbReference>
<evidence type="ECO:0000256" key="6">
    <source>
        <dbReference type="ARBA" id="ARBA00024338"/>
    </source>
</evidence>
<dbReference type="PROSITE" id="PS50850">
    <property type="entry name" value="MFS"/>
    <property type="match status" value="1"/>
</dbReference>
<protein>
    <recommendedName>
        <fullName evidence="9">Major facilitator superfamily (MFS) profile domain-containing protein</fullName>
    </recommendedName>
</protein>
<evidence type="ECO:0000256" key="1">
    <source>
        <dbReference type="ARBA" id="ARBA00004141"/>
    </source>
</evidence>
<keyword evidence="3 8" id="KW-0812">Transmembrane</keyword>
<keyword evidence="5 8" id="KW-0472">Membrane</keyword>
<evidence type="ECO:0000259" key="9">
    <source>
        <dbReference type="PROSITE" id="PS50850"/>
    </source>
</evidence>
<dbReference type="InterPro" id="IPR036259">
    <property type="entry name" value="MFS_trans_sf"/>
</dbReference>
<proteinExistence type="inferred from homology"/>
<reference evidence="10 11" key="1">
    <citation type="journal article" date="2020" name="G3 (Bethesda)">
        <title>Improved Reference Genome for Cyclotella cryptica CCMP332, a Model for Cell Wall Morphogenesis, Salinity Adaptation, and Lipid Production in Diatoms (Bacillariophyta).</title>
        <authorList>
            <person name="Roberts W.R."/>
            <person name="Downey K.M."/>
            <person name="Ruck E.C."/>
            <person name="Traller J.C."/>
            <person name="Alverson A.J."/>
        </authorList>
    </citation>
    <scope>NUCLEOTIDE SEQUENCE [LARGE SCALE GENOMIC DNA]</scope>
    <source>
        <strain evidence="10 11">CCMP332</strain>
    </source>
</reference>
<feature type="transmembrane region" description="Helical" evidence="8">
    <location>
        <begin position="146"/>
        <end position="169"/>
    </location>
</feature>
<dbReference type="InterPro" id="IPR044770">
    <property type="entry name" value="MFS_spinster-like"/>
</dbReference>
<feature type="transmembrane region" description="Helical" evidence="8">
    <location>
        <begin position="574"/>
        <end position="593"/>
    </location>
</feature>
<dbReference type="GO" id="GO:0016020">
    <property type="term" value="C:membrane"/>
    <property type="evidence" value="ECO:0007669"/>
    <property type="project" value="UniProtKB-SubCell"/>
</dbReference>
<feature type="transmembrane region" description="Helical" evidence="8">
    <location>
        <begin position="498"/>
        <end position="519"/>
    </location>
</feature>
<comment type="subcellular location">
    <subcellularLocation>
        <location evidence="1">Membrane</location>
        <topology evidence="1">Multi-pass membrane protein</topology>
    </subcellularLocation>
</comment>
<feature type="region of interest" description="Disordered" evidence="7">
    <location>
        <begin position="42"/>
        <end position="63"/>
    </location>
</feature>
<feature type="transmembrane region" description="Helical" evidence="8">
    <location>
        <begin position="234"/>
        <end position="254"/>
    </location>
</feature>
<comment type="caution">
    <text evidence="10">The sequence shown here is derived from an EMBL/GenBank/DDBJ whole genome shotgun (WGS) entry which is preliminary data.</text>
</comment>
<dbReference type="Gene3D" id="1.20.1250.20">
    <property type="entry name" value="MFS general substrate transporter like domains"/>
    <property type="match status" value="1"/>
</dbReference>
<feature type="transmembrane region" description="Helical" evidence="8">
    <location>
        <begin position="176"/>
        <end position="194"/>
    </location>
</feature>
<evidence type="ECO:0000256" key="8">
    <source>
        <dbReference type="SAM" id="Phobius"/>
    </source>
</evidence>
<evidence type="ECO:0000313" key="11">
    <source>
        <dbReference type="Proteomes" id="UP001516023"/>
    </source>
</evidence>
<evidence type="ECO:0000256" key="2">
    <source>
        <dbReference type="ARBA" id="ARBA00022448"/>
    </source>
</evidence>
<accession>A0ABD3PW25</accession>
<dbReference type="Proteomes" id="UP001516023">
    <property type="component" value="Unassembled WGS sequence"/>
</dbReference>
<dbReference type="PANTHER" id="PTHR23505:SF79">
    <property type="entry name" value="PROTEIN SPINSTER"/>
    <property type="match status" value="1"/>
</dbReference>
<feature type="region of interest" description="Disordered" evidence="7">
    <location>
        <begin position="75"/>
        <end position="97"/>
    </location>
</feature>
<feature type="compositionally biased region" description="Polar residues" evidence="7">
    <location>
        <begin position="86"/>
        <end position="97"/>
    </location>
</feature>
<dbReference type="InterPro" id="IPR020846">
    <property type="entry name" value="MFS_dom"/>
</dbReference>
<keyword evidence="2" id="KW-0813">Transport</keyword>
<dbReference type="AlphaFoldDB" id="A0ABD3PW25"/>
<comment type="similarity">
    <text evidence="6">Belongs to the major facilitator superfamily. Spinster (TC 2.A.1.49) family.</text>
</comment>
<sequence length="621" mass="67213">MRTPLHDAAFWPPSGCLLSCSRVLCRVVDVLSIDGLDCVGNSQPIHESQRSSGDASNTTHSTHDGFTTVVSDNDLLERNPQPPLDITTTNTSPAETRTQKWQRIRRVSLYLLSVTILFSDMNLMAPNLTTIADEFGFDNDERDVKLGGLIALGFFFVGAPVSYIIGWLADSINRTPLFAATVFVGEIGCLMVYFVQTYPQLYACRVLTGISIGGAIPIIYSILGDLYPANQRSIVAAVITTGTGLGMGIGQVIAGLISDWRLPFLIVSIPGILCSFAVLSVKDPPRGAKELAVIESLNRRNSQGVTQESTLSQSDIIPVSVARGDHIQYLENCGMVCEVLNHSVNSECETLKVTNTWNPDTAENNTQNPAVSQVMASHEPLGFFQSKRNCISCTSTIELMKTPSVLLIILQAAPGALPFGFCATFLNDYLQQQRGMTKEAATGVLVTFGAGNAIGVIIGGLLGRSYKKDVRLPPFFMGLSLILGFLPFYFLVNHVDKNANAGVITAITALSGLLVVIPVPLERAILTNVCLPQSRGRANALVSIVDDLGKGLGPALVSLLISTFDRQTAFNISLIGWIVGGIFSLFIMIFVSADEERVQQKLREEMAQNDETNRGEVNYEI</sequence>
<dbReference type="EMBL" id="JABMIG020000102">
    <property type="protein sequence ID" value="KAL3792413.1"/>
    <property type="molecule type" value="Genomic_DNA"/>
</dbReference>